<dbReference type="AlphaFoldDB" id="A0A120K1D8"/>
<accession>A0A120K1D8</accession>
<evidence type="ECO:0000259" key="10">
    <source>
        <dbReference type="Pfam" id="PF18795"/>
    </source>
</evidence>
<dbReference type="GO" id="GO:0005737">
    <property type="term" value="C:cytoplasm"/>
    <property type="evidence" value="ECO:0007669"/>
    <property type="project" value="UniProtKB-SubCell"/>
</dbReference>
<comment type="subcellular location">
    <subcellularLocation>
        <location evidence="1">Cytoplasm</location>
    </subcellularLocation>
</comment>
<dbReference type="InterPro" id="IPR041335">
    <property type="entry name" value="HSM3_N"/>
</dbReference>
<dbReference type="Proteomes" id="UP000243052">
    <property type="component" value="Chromosome ii"/>
</dbReference>
<evidence type="ECO:0000259" key="9">
    <source>
        <dbReference type="Pfam" id="PF18794"/>
    </source>
</evidence>
<keyword evidence="4" id="KW-0963">Cytoplasm</keyword>
<feature type="domain" description="DNA mismatch repair protein HSM3 N-terminal" evidence="10">
    <location>
        <begin position="5"/>
        <end position="235"/>
    </location>
</feature>
<feature type="domain" description="DNA mismatch repair protein HSM3 C-terminal" evidence="9">
    <location>
        <begin position="297"/>
        <end position="470"/>
    </location>
</feature>
<dbReference type="GeneID" id="28721547"/>
<name>A0A120K1D8_9SACH</name>
<dbReference type="STRING" id="45286.A0A120K1D8"/>
<evidence type="ECO:0000256" key="7">
    <source>
        <dbReference type="ARBA" id="ARBA00023204"/>
    </source>
</evidence>
<proteinExistence type="inferred from homology"/>
<evidence type="ECO:0000256" key="1">
    <source>
        <dbReference type="ARBA" id="ARBA00004496"/>
    </source>
</evidence>
<evidence type="ECO:0000256" key="4">
    <source>
        <dbReference type="ARBA" id="ARBA00022490"/>
    </source>
</evidence>
<keyword evidence="6" id="KW-0143">Chaperone</keyword>
<evidence type="ECO:0000256" key="6">
    <source>
        <dbReference type="ARBA" id="ARBA00023186"/>
    </source>
</evidence>
<dbReference type="Pfam" id="PF18794">
    <property type="entry name" value="HSM3_C"/>
    <property type="match status" value="1"/>
</dbReference>
<evidence type="ECO:0000256" key="8">
    <source>
        <dbReference type="ARBA" id="ARBA00024671"/>
    </source>
</evidence>
<evidence type="ECO:0000313" key="11">
    <source>
        <dbReference type="EMBL" id="AMD19275.1"/>
    </source>
</evidence>
<dbReference type="OrthoDB" id="4074002at2759"/>
<evidence type="ECO:0000313" key="12">
    <source>
        <dbReference type="Proteomes" id="UP000243052"/>
    </source>
</evidence>
<dbReference type="Pfam" id="PF18795">
    <property type="entry name" value="HSM3_N"/>
    <property type="match status" value="1"/>
</dbReference>
<evidence type="ECO:0000256" key="2">
    <source>
        <dbReference type="ARBA" id="ARBA00006823"/>
    </source>
</evidence>
<comment type="similarity">
    <text evidence="2">Belongs to the proteasome subunit S5B/HSM3 family.</text>
</comment>
<dbReference type="CDD" id="cd12794">
    <property type="entry name" value="Hsm3_like"/>
    <property type="match status" value="1"/>
</dbReference>
<dbReference type="EMBL" id="CP014242">
    <property type="protein sequence ID" value="AMD19275.1"/>
    <property type="molecule type" value="Genomic_DNA"/>
</dbReference>
<sequence length="472" mass="54025">MEDLITGLGQPLQDLTDRNIAELNTLIESAQLSLISASSSEVDFKRSMTAIKDALLGASDDRLNYTALISLLDSIVRISSFEDVLQVFTVDDLIKALESDIIPLIQCACKVVSVSYPKDIFATTRIVDVMLHLYFSEKSSAVTSIEKVFQSLCGNKLIRRRILENNYPLLKQMRETNDAILFSRFLELLSILFQNIDYSEFLKDLFILTEDEIKLSLYKDIFLFINITKYHQFLLMFSNQINCNTGLKHWALPYLLPNMKVFGCIYQNKEKYAEVHNFASAYLFQLFKTVSYLDDIEVFHDLDLMYVHISAENTDLLQLLATINPAYFVNFYPELLKTYVVVRPSQLQVIKNVLSCESAFELVKPNISSTAILSMHYSEQMLLLEHLTLYNYATEYLLQDLPKVMSNLITNENGPVTEPHTLEVRKKVFENLLKCSAAVLNVWYEPLTAEYTNMCLGKTSVPTTKVASMYSQ</sequence>
<dbReference type="GO" id="GO:0006281">
    <property type="term" value="P:DNA repair"/>
    <property type="evidence" value="ECO:0007669"/>
    <property type="project" value="UniProtKB-KW"/>
</dbReference>
<keyword evidence="5" id="KW-0227">DNA damage</keyword>
<protein>
    <recommendedName>
        <fullName evidence="3">DNA mismatch repair protein HSM3</fullName>
    </recommendedName>
</protein>
<dbReference type="Gene3D" id="1.25.10.50">
    <property type="match status" value="1"/>
</dbReference>
<dbReference type="InterPro" id="IPR040752">
    <property type="entry name" value="HSM3_C"/>
</dbReference>
<reference evidence="11 12" key="1">
    <citation type="submission" date="2016-01" db="EMBL/GenBank/DDBJ databases">
        <title>Genome sequence of the yeast Holleya sinecauda.</title>
        <authorList>
            <person name="Dietrich F.S."/>
        </authorList>
    </citation>
    <scope>NUCLEOTIDE SEQUENCE [LARGE SCALE GENOMIC DNA]</scope>
    <source>
        <strain evidence="11 12">ATCC 58844</strain>
    </source>
</reference>
<evidence type="ECO:0000256" key="5">
    <source>
        <dbReference type="ARBA" id="ARBA00022763"/>
    </source>
</evidence>
<evidence type="ECO:0000256" key="3">
    <source>
        <dbReference type="ARBA" id="ARBA00019167"/>
    </source>
</evidence>
<dbReference type="RefSeq" id="XP_017986271.1">
    <property type="nucleotide sequence ID" value="XM_018130782.1"/>
</dbReference>
<keyword evidence="12" id="KW-1185">Reference proteome</keyword>
<keyword evidence="7" id="KW-0234">DNA repair</keyword>
<gene>
    <name evidence="11" type="ORF">AW171_hschr21097</name>
</gene>
<organism evidence="11 12">
    <name type="scientific">Eremothecium sinecaudum</name>
    <dbReference type="NCBI Taxonomy" id="45286"/>
    <lineage>
        <taxon>Eukaryota</taxon>
        <taxon>Fungi</taxon>
        <taxon>Dikarya</taxon>
        <taxon>Ascomycota</taxon>
        <taxon>Saccharomycotina</taxon>
        <taxon>Saccharomycetes</taxon>
        <taxon>Saccharomycetales</taxon>
        <taxon>Saccharomycetaceae</taxon>
        <taxon>Eremothecium</taxon>
    </lineage>
</organism>
<dbReference type="Gene3D" id="1.25.40.580">
    <property type="match status" value="1"/>
</dbReference>
<comment type="function">
    <text evidence="8">Involved in DNA mismatch repair in slow-growing cells. Acts as a chaperone during the assembly of the 26S proteasome, specifically of the base subcomplex of the 19S regulatory complex (RC).</text>
</comment>